<keyword evidence="1" id="KW-0812">Transmembrane</keyword>
<reference evidence="2" key="1">
    <citation type="submission" date="2023-06" db="EMBL/GenBank/DDBJ databases">
        <authorList>
            <person name="Kurt Z."/>
        </authorList>
    </citation>
    <scope>NUCLEOTIDE SEQUENCE</scope>
</reference>
<feature type="transmembrane region" description="Helical" evidence="1">
    <location>
        <begin position="77"/>
        <end position="96"/>
    </location>
</feature>
<evidence type="ECO:0000256" key="1">
    <source>
        <dbReference type="SAM" id="Phobius"/>
    </source>
</evidence>
<dbReference type="EMBL" id="CAXDID020000010">
    <property type="protein sequence ID" value="CAL5979336.1"/>
    <property type="molecule type" value="Genomic_DNA"/>
</dbReference>
<proteinExistence type="predicted"/>
<dbReference type="Proteomes" id="UP001642409">
    <property type="component" value="Unassembled WGS sequence"/>
</dbReference>
<dbReference type="AlphaFoldDB" id="A0AA86QAY4"/>
<accession>A0AA86QAY4</accession>
<keyword evidence="1" id="KW-1133">Transmembrane helix</keyword>
<organism evidence="2">
    <name type="scientific">Hexamita inflata</name>
    <dbReference type="NCBI Taxonomy" id="28002"/>
    <lineage>
        <taxon>Eukaryota</taxon>
        <taxon>Metamonada</taxon>
        <taxon>Diplomonadida</taxon>
        <taxon>Hexamitidae</taxon>
        <taxon>Hexamitinae</taxon>
        <taxon>Hexamita</taxon>
    </lineage>
</organism>
<gene>
    <name evidence="2" type="ORF">HINF_LOCUS43296</name>
    <name evidence="3" type="ORF">HINF_LOCUS5483</name>
</gene>
<name>A0AA86QAY4_9EUKA</name>
<evidence type="ECO:0000313" key="2">
    <source>
        <dbReference type="EMBL" id="CAI9955651.1"/>
    </source>
</evidence>
<sequence>MSIWLNRKDQKKDKIDLQVVCLGLQLEKRVSAQNVSMNTFSELISDPIVTQMWKARIILKCFKLFIVKYCLTQLRPFFAGIISFLLYLSTSQVFAYRENNRFVQARPSQLRFIKPQKVEIQILIIHWFQRSPQFSKLQPLHESF</sequence>
<keyword evidence="1" id="KW-0472">Membrane</keyword>
<protein>
    <submittedName>
        <fullName evidence="3">Hypothetical_protein</fullName>
    </submittedName>
</protein>
<evidence type="ECO:0000313" key="4">
    <source>
        <dbReference type="Proteomes" id="UP001642409"/>
    </source>
</evidence>
<keyword evidence="4" id="KW-1185">Reference proteome</keyword>
<reference evidence="3 4" key="2">
    <citation type="submission" date="2024-07" db="EMBL/GenBank/DDBJ databases">
        <authorList>
            <person name="Akdeniz Z."/>
        </authorList>
    </citation>
    <scope>NUCLEOTIDE SEQUENCE [LARGE SCALE GENOMIC DNA]</scope>
</reference>
<evidence type="ECO:0000313" key="3">
    <source>
        <dbReference type="EMBL" id="CAL5979336.1"/>
    </source>
</evidence>
<dbReference type="EMBL" id="CATOUU010000865">
    <property type="protein sequence ID" value="CAI9955651.1"/>
    <property type="molecule type" value="Genomic_DNA"/>
</dbReference>
<comment type="caution">
    <text evidence="2">The sequence shown here is derived from an EMBL/GenBank/DDBJ whole genome shotgun (WGS) entry which is preliminary data.</text>
</comment>